<feature type="domain" description="Histidine kinase/HSP90-like ATPase" evidence="9">
    <location>
        <begin position="469"/>
        <end position="553"/>
    </location>
</feature>
<evidence type="ECO:0000256" key="4">
    <source>
        <dbReference type="ARBA" id="ARBA00022777"/>
    </source>
</evidence>
<dbReference type="AlphaFoldDB" id="A0A226I0D6"/>
<keyword evidence="10" id="KW-0547">Nucleotide-binding</keyword>
<dbReference type="EMBL" id="MUHA01000012">
    <property type="protein sequence ID" value="OXA99925.1"/>
    <property type="molecule type" value="Genomic_DNA"/>
</dbReference>
<evidence type="ECO:0000256" key="5">
    <source>
        <dbReference type="ARBA" id="ARBA00023012"/>
    </source>
</evidence>
<evidence type="ECO:0000259" key="9">
    <source>
        <dbReference type="Pfam" id="PF02518"/>
    </source>
</evidence>
<keyword evidence="7" id="KW-0175">Coiled coil</keyword>
<sequence>MFSCQKEESSKVAASDTKEKAEKLIAIGDRFYDDQNFDSAFFYYNKAKFICNPKTETENFVSTLNAMAEIQRYQRDYTGSESTLTEALPHLKHIKNPKHIWNTYIELGNNYLFTYDYNNALSYYKKALSLNTSEWRKLSTTNNIAFVLLEQGKYNEALDIFTALIEKKEILETPESYVKVLDNIGFCYFKIKDPRALSYFKKALKVAAETKDYLSTSKIYLHLAEFYQPKNPSLSKKYAQLSYENAAHINYSEGKISALKLLINCSASSELKKYSLIYIKLNDSLTEIRQKAKNQFARIKYDSKKERNENLKLKTDKIENELQLERQKNRNIISYIIIILSLSLILALYFHLTSKANKEKIEATYKSETRIAKKLHDELANDIYHTMAFAENKNLSVSENKEQLIKNLDVIYSRTRDISKENSPIITSEKYILFLKEMIAGFNTPDINLLLNGIENIPWNELEKNKKITTYRVLQELLVNMKKHSNATLVGINFKKNNKNITVTYTDNGKGINLNSMTFKNGLYNVENRINSVKGEIKFDSTPSNGFKVIFKFSI</sequence>
<keyword evidence="3" id="KW-0808">Transferase</keyword>
<dbReference type="SMART" id="SM00028">
    <property type="entry name" value="TPR"/>
    <property type="match status" value="4"/>
</dbReference>
<keyword evidence="6" id="KW-0802">TPR repeat</keyword>
<accession>A0A226I0D6</accession>
<evidence type="ECO:0000256" key="3">
    <source>
        <dbReference type="ARBA" id="ARBA00022679"/>
    </source>
</evidence>
<gene>
    <name evidence="10" type="ORF">B0A75_10450</name>
</gene>
<protein>
    <recommendedName>
        <fullName evidence="2">histidine kinase</fullName>
        <ecNumber evidence="2">2.7.13.3</ecNumber>
    </recommendedName>
</protein>
<dbReference type="InterPro" id="IPR019734">
    <property type="entry name" value="TPR_rpt"/>
</dbReference>
<dbReference type="SUPFAM" id="SSF48452">
    <property type="entry name" value="TPR-like"/>
    <property type="match status" value="1"/>
</dbReference>
<evidence type="ECO:0000256" key="8">
    <source>
        <dbReference type="SAM" id="Phobius"/>
    </source>
</evidence>
<dbReference type="InterPro" id="IPR003594">
    <property type="entry name" value="HATPase_dom"/>
</dbReference>
<keyword evidence="11" id="KW-1185">Reference proteome</keyword>
<dbReference type="PROSITE" id="PS50005">
    <property type="entry name" value="TPR"/>
    <property type="match status" value="1"/>
</dbReference>
<evidence type="ECO:0000313" key="11">
    <source>
        <dbReference type="Proteomes" id="UP000198336"/>
    </source>
</evidence>
<dbReference type="GO" id="GO:0000160">
    <property type="term" value="P:phosphorelay signal transduction system"/>
    <property type="evidence" value="ECO:0007669"/>
    <property type="project" value="UniProtKB-KW"/>
</dbReference>
<keyword evidence="10" id="KW-0067">ATP-binding</keyword>
<evidence type="ECO:0000256" key="1">
    <source>
        <dbReference type="ARBA" id="ARBA00000085"/>
    </source>
</evidence>
<evidence type="ECO:0000256" key="2">
    <source>
        <dbReference type="ARBA" id="ARBA00012438"/>
    </source>
</evidence>
<feature type="coiled-coil region" evidence="7">
    <location>
        <begin position="294"/>
        <end position="328"/>
    </location>
</feature>
<organism evidence="10 11">
    <name type="scientific">Flavobacterium oncorhynchi</name>
    <dbReference type="NCBI Taxonomy" id="728056"/>
    <lineage>
        <taxon>Bacteria</taxon>
        <taxon>Pseudomonadati</taxon>
        <taxon>Bacteroidota</taxon>
        <taxon>Flavobacteriia</taxon>
        <taxon>Flavobacteriales</taxon>
        <taxon>Flavobacteriaceae</taxon>
        <taxon>Flavobacterium</taxon>
    </lineage>
</organism>
<dbReference type="Gene3D" id="1.25.40.10">
    <property type="entry name" value="Tetratricopeptide repeat domain"/>
    <property type="match status" value="2"/>
</dbReference>
<dbReference type="GO" id="GO:0005524">
    <property type="term" value="F:ATP binding"/>
    <property type="evidence" value="ECO:0007669"/>
    <property type="project" value="UniProtKB-KW"/>
</dbReference>
<dbReference type="InterPro" id="IPR050482">
    <property type="entry name" value="Sensor_HK_TwoCompSys"/>
</dbReference>
<feature type="transmembrane region" description="Helical" evidence="8">
    <location>
        <begin position="332"/>
        <end position="352"/>
    </location>
</feature>
<evidence type="ECO:0000313" key="10">
    <source>
        <dbReference type="EMBL" id="OXA99925.1"/>
    </source>
</evidence>
<feature type="repeat" description="TPR" evidence="6">
    <location>
        <begin position="101"/>
        <end position="134"/>
    </location>
</feature>
<dbReference type="SUPFAM" id="SSF55874">
    <property type="entry name" value="ATPase domain of HSP90 chaperone/DNA topoisomerase II/histidine kinase"/>
    <property type="match status" value="1"/>
</dbReference>
<reference evidence="10 11" key="1">
    <citation type="submission" date="2016-11" db="EMBL/GenBank/DDBJ databases">
        <title>Whole genomes of Flavobacteriaceae.</title>
        <authorList>
            <person name="Stine C."/>
            <person name="Li C."/>
            <person name="Tadesse D."/>
        </authorList>
    </citation>
    <scope>NUCLEOTIDE SEQUENCE [LARGE SCALE GENOMIC DNA]</scope>
    <source>
        <strain evidence="10 11">CCUG 59446</strain>
    </source>
</reference>
<dbReference type="EC" id="2.7.13.3" evidence="2"/>
<comment type="catalytic activity">
    <reaction evidence="1">
        <text>ATP + protein L-histidine = ADP + protein N-phospho-L-histidine.</text>
        <dbReference type="EC" id="2.7.13.3"/>
    </reaction>
</comment>
<comment type="caution">
    <text evidence="10">The sequence shown here is derived from an EMBL/GenBank/DDBJ whole genome shotgun (WGS) entry which is preliminary data.</text>
</comment>
<dbReference type="PANTHER" id="PTHR24421">
    <property type="entry name" value="NITRATE/NITRITE SENSOR PROTEIN NARX-RELATED"/>
    <property type="match status" value="1"/>
</dbReference>
<dbReference type="Proteomes" id="UP000198336">
    <property type="component" value="Unassembled WGS sequence"/>
</dbReference>
<dbReference type="Pfam" id="PF13374">
    <property type="entry name" value="TPR_10"/>
    <property type="match status" value="1"/>
</dbReference>
<keyword evidence="8" id="KW-1133">Transmembrane helix</keyword>
<proteinExistence type="predicted"/>
<dbReference type="Pfam" id="PF02518">
    <property type="entry name" value="HATPase_c"/>
    <property type="match status" value="1"/>
</dbReference>
<dbReference type="InterPro" id="IPR011990">
    <property type="entry name" value="TPR-like_helical_dom_sf"/>
</dbReference>
<evidence type="ECO:0000256" key="7">
    <source>
        <dbReference type="SAM" id="Coils"/>
    </source>
</evidence>
<keyword evidence="5" id="KW-0902">Two-component regulatory system</keyword>
<keyword evidence="8" id="KW-0812">Transmembrane</keyword>
<evidence type="ECO:0000256" key="6">
    <source>
        <dbReference type="PROSITE-ProRule" id="PRU00339"/>
    </source>
</evidence>
<name>A0A226I0D6_9FLAO</name>
<keyword evidence="4" id="KW-0418">Kinase</keyword>
<dbReference type="InterPro" id="IPR036890">
    <property type="entry name" value="HATPase_C_sf"/>
</dbReference>
<keyword evidence="8" id="KW-0472">Membrane</keyword>
<dbReference type="GO" id="GO:0004673">
    <property type="term" value="F:protein histidine kinase activity"/>
    <property type="evidence" value="ECO:0007669"/>
    <property type="project" value="UniProtKB-EC"/>
</dbReference>
<dbReference type="Gene3D" id="3.30.565.10">
    <property type="entry name" value="Histidine kinase-like ATPase, C-terminal domain"/>
    <property type="match status" value="1"/>
</dbReference>
<dbReference type="PANTHER" id="PTHR24421:SF10">
    <property type="entry name" value="NITRATE_NITRITE SENSOR PROTEIN NARQ"/>
    <property type="match status" value="1"/>
</dbReference>